<proteinExistence type="predicted"/>
<accession>A0ABM0MEA5</accession>
<organism evidence="4 5">
    <name type="scientific">Saccoglossus kowalevskii</name>
    <name type="common">Acorn worm</name>
    <dbReference type="NCBI Taxonomy" id="10224"/>
    <lineage>
        <taxon>Eukaryota</taxon>
        <taxon>Metazoa</taxon>
        <taxon>Hemichordata</taxon>
        <taxon>Enteropneusta</taxon>
        <taxon>Harrimaniidae</taxon>
        <taxon>Saccoglossus</taxon>
    </lineage>
</organism>
<feature type="compositionally biased region" description="Polar residues" evidence="2">
    <location>
        <begin position="156"/>
        <end position="165"/>
    </location>
</feature>
<dbReference type="PROSITE" id="PS50157">
    <property type="entry name" value="ZINC_FINGER_C2H2_2"/>
    <property type="match status" value="2"/>
</dbReference>
<protein>
    <submittedName>
        <fullName evidence="5">Uncharacterized protein LOC102804013</fullName>
    </submittedName>
</protein>
<dbReference type="InterPro" id="IPR013087">
    <property type="entry name" value="Znf_C2H2_type"/>
</dbReference>
<feature type="compositionally biased region" description="Basic and acidic residues" evidence="2">
    <location>
        <begin position="360"/>
        <end position="376"/>
    </location>
</feature>
<dbReference type="SUPFAM" id="SSF57667">
    <property type="entry name" value="beta-beta-alpha zinc fingers"/>
    <property type="match status" value="2"/>
</dbReference>
<feature type="region of interest" description="Disordered" evidence="2">
    <location>
        <begin position="552"/>
        <end position="575"/>
    </location>
</feature>
<dbReference type="PANTHER" id="PTHR22979">
    <property type="entry name" value="ZINC FINGER PROTEIN-RELATED"/>
    <property type="match status" value="1"/>
</dbReference>
<dbReference type="Gene3D" id="3.30.160.60">
    <property type="entry name" value="Classic Zinc Finger"/>
    <property type="match status" value="3"/>
</dbReference>
<feature type="region of interest" description="Disordered" evidence="2">
    <location>
        <begin position="360"/>
        <end position="383"/>
    </location>
</feature>
<evidence type="ECO:0000256" key="2">
    <source>
        <dbReference type="SAM" id="MobiDB-lite"/>
    </source>
</evidence>
<gene>
    <name evidence="5" type="primary">LOC102804013</name>
</gene>
<feature type="domain" description="C2H2-type" evidence="3">
    <location>
        <begin position="527"/>
        <end position="555"/>
    </location>
</feature>
<reference evidence="5" key="1">
    <citation type="submission" date="2025-08" db="UniProtKB">
        <authorList>
            <consortium name="RefSeq"/>
        </authorList>
    </citation>
    <scope>IDENTIFICATION</scope>
    <source>
        <tissue evidence="5">Testes</tissue>
    </source>
</reference>
<keyword evidence="1" id="KW-0863">Zinc-finger</keyword>
<dbReference type="RefSeq" id="XP_006818346.1">
    <property type="nucleotide sequence ID" value="XM_006818283.1"/>
</dbReference>
<feature type="compositionally biased region" description="Basic and acidic residues" evidence="2">
    <location>
        <begin position="189"/>
        <end position="198"/>
    </location>
</feature>
<sequence length="698" mass="78691">MEDATPVKKYPLRRTSGRLLSKVSEQLTSPEASTKLRKKLNVNDDQSSSPCTAGLREHQGIAANETPVRGKRRNCSSHSKQLVSPLSKGTDEKKGVPCSNKPGERPKKLTPVSTIVIFPKDSVHPHDITILNRAKTDEDKNRGKSSVKFQMVEASGQVTPWSSKMQTRKIGQSKEEFNGSPSMNRVKRKLEDDEKVGNIDDEVSEGGGNSKRKKSMEEENTLQEDVIPEEVKQSWAEQISSTEFAQCGKCSQRRKSISYITKHYLSCKVGGTGGTPSGKTRRGTQRRCSTQGIVKRNLSENDKSDKDESTECNFEEKRKLWTDKIAENGFVNCDLCNQRHSRVFRMETHYLECLKQQEKKTQKMKKDKEDPKNTDDELKDTDDATDDYMTNAKKVWASQIASDGFAKCARCCQRRNHISSMEKHHKDCLAKTPAEVDYFCPHCQRHFQSSAGLKYHMMATHNDLMSPGAGSESSEADEGNENLVLRAILRKVGKIRCQVEDCNRSFSTFAGFVYHRQRCGVKNPKKYICDKCQKEYQSQPGLKAHMLAIHPPTPPPEDVTKLNDKNESEEAASQELTATGRVRRRAAVKAVDKVQQLVKNGTVLDSLDKTSFEEMVIDWSKPLYHKPVRPLVSSEMMVQWKETIKKKGRVSCPYAGCDATYTQAPSLKGHYKICSKSGLVLEDYKCSMCDKGYQLNTQ</sequence>
<feature type="domain" description="C2H2-type" evidence="3">
    <location>
        <begin position="438"/>
        <end position="466"/>
    </location>
</feature>
<dbReference type="GeneID" id="102804013"/>
<feature type="compositionally biased region" description="Polar residues" evidence="2">
    <location>
        <begin position="23"/>
        <end position="32"/>
    </location>
</feature>
<evidence type="ECO:0000313" key="4">
    <source>
        <dbReference type="Proteomes" id="UP000694865"/>
    </source>
</evidence>
<evidence type="ECO:0000313" key="5">
    <source>
        <dbReference type="RefSeq" id="XP_006818346.1"/>
    </source>
</evidence>
<dbReference type="SMART" id="SM00355">
    <property type="entry name" value="ZnF_C2H2"/>
    <property type="match status" value="4"/>
</dbReference>
<dbReference type="InterPro" id="IPR052274">
    <property type="entry name" value="Krueppel_C2H2_Zn-finger"/>
</dbReference>
<feature type="compositionally biased region" description="Basic and acidic residues" evidence="2">
    <location>
        <begin position="558"/>
        <end position="568"/>
    </location>
</feature>
<feature type="region of interest" description="Disordered" evidence="2">
    <location>
        <begin position="1"/>
        <end position="112"/>
    </location>
</feature>
<dbReference type="PANTHER" id="PTHR22979:SF3">
    <property type="entry name" value="ZINC FINGER PROTEIN 512B"/>
    <property type="match status" value="1"/>
</dbReference>
<name>A0ABM0MEA5_SACKO</name>
<evidence type="ECO:0000256" key="1">
    <source>
        <dbReference type="PROSITE-ProRule" id="PRU00042"/>
    </source>
</evidence>
<keyword evidence="1" id="KW-0479">Metal-binding</keyword>
<dbReference type="Proteomes" id="UP000694865">
    <property type="component" value="Unplaced"/>
</dbReference>
<feature type="region of interest" description="Disordered" evidence="2">
    <location>
        <begin position="129"/>
        <end position="224"/>
    </location>
</feature>
<keyword evidence="4" id="KW-1185">Reference proteome</keyword>
<keyword evidence="1" id="KW-0862">Zinc</keyword>
<dbReference type="InterPro" id="IPR036236">
    <property type="entry name" value="Znf_C2H2_sf"/>
</dbReference>
<dbReference type="PROSITE" id="PS00028">
    <property type="entry name" value="ZINC_FINGER_C2H2_1"/>
    <property type="match status" value="2"/>
</dbReference>
<evidence type="ECO:0000259" key="3">
    <source>
        <dbReference type="PROSITE" id="PS50157"/>
    </source>
</evidence>